<feature type="compositionally biased region" description="Pro residues" evidence="16">
    <location>
        <begin position="284"/>
        <end position="308"/>
    </location>
</feature>
<name>A0AAW0MYC5_9GOBI</name>
<dbReference type="GO" id="GO:0035556">
    <property type="term" value="P:intracellular signal transduction"/>
    <property type="evidence" value="ECO:0007669"/>
    <property type="project" value="TreeGrafter"/>
</dbReference>
<dbReference type="EMBL" id="JBBPFD010000020">
    <property type="protein sequence ID" value="KAK7884593.1"/>
    <property type="molecule type" value="Genomic_DNA"/>
</dbReference>
<dbReference type="SMART" id="SM00220">
    <property type="entry name" value="S_TKc"/>
    <property type="match status" value="1"/>
</dbReference>
<dbReference type="GO" id="GO:0030154">
    <property type="term" value="P:cell differentiation"/>
    <property type="evidence" value="ECO:0007669"/>
    <property type="project" value="UniProtKB-KW"/>
</dbReference>
<gene>
    <name evidence="18" type="ORF">WMY93_027716</name>
</gene>
<dbReference type="Proteomes" id="UP001460270">
    <property type="component" value="Unassembled WGS sequence"/>
</dbReference>
<reference evidence="19" key="1">
    <citation type="submission" date="2024-04" db="EMBL/GenBank/DDBJ databases">
        <title>Salinicola lusitanus LLJ914,a marine bacterium isolated from the Okinawa Trough.</title>
        <authorList>
            <person name="Li J."/>
        </authorList>
    </citation>
    <scope>NUCLEOTIDE SEQUENCE [LARGE SCALE GENOMIC DNA]</scope>
</reference>
<evidence type="ECO:0000256" key="13">
    <source>
        <dbReference type="ARBA" id="ARBA00047899"/>
    </source>
</evidence>
<feature type="compositionally biased region" description="Acidic residues" evidence="16">
    <location>
        <begin position="555"/>
        <end position="567"/>
    </location>
</feature>
<feature type="compositionally biased region" description="Acidic residues" evidence="16">
    <location>
        <begin position="313"/>
        <end position="322"/>
    </location>
</feature>
<evidence type="ECO:0000256" key="10">
    <source>
        <dbReference type="ARBA" id="ARBA00022782"/>
    </source>
</evidence>
<comment type="subcellular location">
    <subcellularLocation>
        <location evidence="2">Cytoplasm</location>
    </subcellularLocation>
    <subcellularLocation>
        <location evidence="1">Nucleus</location>
    </subcellularLocation>
</comment>
<comment type="catalytic activity">
    <reaction evidence="13">
        <text>L-threonyl-[protein] + ATP = O-phospho-L-threonyl-[protein] + ADP + H(+)</text>
        <dbReference type="Rhea" id="RHEA:46608"/>
        <dbReference type="Rhea" id="RHEA-COMP:11060"/>
        <dbReference type="Rhea" id="RHEA-COMP:11605"/>
        <dbReference type="ChEBI" id="CHEBI:15378"/>
        <dbReference type="ChEBI" id="CHEBI:30013"/>
        <dbReference type="ChEBI" id="CHEBI:30616"/>
        <dbReference type="ChEBI" id="CHEBI:61977"/>
        <dbReference type="ChEBI" id="CHEBI:456216"/>
        <dbReference type="EC" id="2.7.11.1"/>
    </reaction>
</comment>
<evidence type="ECO:0000259" key="17">
    <source>
        <dbReference type="PROSITE" id="PS50011"/>
    </source>
</evidence>
<dbReference type="SUPFAM" id="SSF56112">
    <property type="entry name" value="Protein kinase-like (PK-like)"/>
    <property type="match status" value="1"/>
</dbReference>
<dbReference type="GO" id="GO:0005737">
    <property type="term" value="C:cytoplasm"/>
    <property type="evidence" value="ECO:0007669"/>
    <property type="project" value="UniProtKB-SubCell"/>
</dbReference>
<evidence type="ECO:0000256" key="9">
    <source>
        <dbReference type="ARBA" id="ARBA00022777"/>
    </source>
</evidence>
<feature type="compositionally biased region" description="Polar residues" evidence="16">
    <location>
        <begin position="568"/>
        <end position="580"/>
    </location>
</feature>
<comment type="catalytic activity">
    <reaction evidence="14">
        <text>L-seryl-[protein] + ATP = O-phospho-L-seryl-[protein] + ADP + H(+)</text>
        <dbReference type="Rhea" id="RHEA:17989"/>
        <dbReference type="Rhea" id="RHEA-COMP:9863"/>
        <dbReference type="Rhea" id="RHEA-COMP:11604"/>
        <dbReference type="ChEBI" id="CHEBI:15378"/>
        <dbReference type="ChEBI" id="CHEBI:29999"/>
        <dbReference type="ChEBI" id="CHEBI:30616"/>
        <dbReference type="ChEBI" id="CHEBI:83421"/>
        <dbReference type="ChEBI" id="CHEBI:456216"/>
        <dbReference type="EC" id="2.7.11.1"/>
    </reaction>
</comment>
<evidence type="ECO:0000256" key="12">
    <source>
        <dbReference type="ARBA" id="ARBA00023242"/>
    </source>
</evidence>
<evidence type="ECO:0000313" key="19">
    <source>
        <dbReference type="Proteomes" id="UP001460270"/>
    </source>
</evidence>
<evidence type="ECO:0000256" key="11">
    <source>
        <dbReference type="ARBA" id="ARBA00022840"/>
    </source>
</evidence>
<dbReference type="InterPro" id="IPR000719">
    <property type="entry name" value="Prot_kinase_dom"/>
</dbReference>
<keyword evidence="7" id="KW-0808">Transferase</keyword>
<feature type="compositionally biased region" description="Basic residues" evidence="16">
    <location>
        <begin position="526"/>
        <end position="541"/>
    </location>
</feature>
<feature type="region of interest" description="Disordered" evidence="16">
    <location>
        <begin position="1"/>
        <end position="133"/>
    </location>
</feature>
<evidence type="ECO:0000313" key="18">
    <source>
        <dbReference type="EMBL" id="KAK7884593.1"/>
    </source>
</evidence>
<feature type="region of interest" description="Disordered" evidence="16">
    <location>
        <begin position="284"/>
        <end position="322"/>
    </location>
</feature>
<dbReference type="FunFam" id="3.30.200.20:FF:000163">
    <property type="entry name" value="SRSF protein kinase 2 isoform X1"/>
    <property type="match status" value="1"/>
</dbReference>
<evidence type="ECO:0000256" key="16">
    <source>
        <dbReference type="SAM" id="MobiDB-lite"/>
    </source>
</evidence>
<feature type="region of interest" description="Disordered" evidence="16">
    <location>
        <begin position="146"/>
        <end position="195"/>
    </location>
</feature>
<feature type="domain" description="Protein kinase" evidence="17">
    <location>
        <begin position="342"/>
        <end position="822"/>
    </location>
</feature>
<keyword evidence="6" id="KW-0597">Phosphoprotein</keyword>
<keyword evidence="11 15" id="KW-0067">ATP-binding</keyword>
<evidence type="ECO:0000256" key="1">
    <source>
        <dbReference type="ARBA" id="ARBA00004123"/>
    </source>
</evidence>
<keyword evidence="4" id="KW-0963">Cytoplasm</keyword>
<keyword evidence="5" id="KW-0723">Serine/threonine-protein kinase</keyword>
<evidence type="ECO:0000256" key="4">
    <source>
        <dbReference type="ARBA" id="ARBA00022490"/>
    </source>
</evidence>
<dbReference type="InterPro" id="IPR051334">
    <property type="entry name" value="SRPK"/>
</dbReference>
<comment type="caution">
    <text evidence="18">The sequence shown here is derived from an EMBL/GenBank/DDBJ whole genome shotgun (WGS) entry which is preliminary data.</text>
</comment>
<dbReference type="Gene3D" id="1.10.510.10">
    <property type="entry name" value="Transferase(Phosphotransferase) domain 1"/>
    <property type="match status" value="1"/>
</dbReference>
<proteinExistence type="predicted"/>
<feature type="compositionally biased region" description="Polar residues" evidence="16">
    <location>
        <begin position="41"/>
        <end position="88"/>
    </location>
</feature>
<dbReference type="GO" id="GO:0050684">
    <property type="term" value="P:regulation of mRNA processing"/>
    <property type="evidence" value="ECO:0007669"/>
    <property type="project" value="TreeGrafter"/>
</dbReference>
<dbReference type="Pfam" id="PF00069">
    <property type="entry name" value="Pkinase"/>
    <property type="match status" value="2"/>
</dbReference>
<feature type="compositionally biased region" description="Low complexity" evidence="16">
    <location>
        <begin position="581"/>
        <end position="593"/>
    </location>
</feature>
<dbReference type="InterPro" id="IPR008271">
    <property type="entry name" value="Ser/Thr_kinase_AS"/>
</dbReference>
<dbReference type="PANTHER" id="PTHR47634">
    <property type="entry name" value="PROTEIN KINASE DOMAIN-CONTAINING PROTEIN-RELATED"/>
    <property type="match status" value="1"/>
</dbReference>
<feature type="binding site" evidence="15">
    <location>
        <position position="371"/>
    </location>
    <ligand>
        <name>ATP</name>
        <dbReference type="ChEBI" id="CHEBI:30616"/>
    </ligand>
</feature>
<dbReference type="FunFam" id="1.10.510.10:FF:000105">
    <property type="entry name" value="SRSF protein kinase 2"/>
    <property type="match status" value="1"/>
</dbReference>
<keyword evidence="10" id="KW-0221">Differentiation</keyword>
<dbReference type="PROSITE" id="PS00107">
    <property type="entry name" value="PROTEIN_KINASE_ATP"/>
    <property type="match status" value="1"/>
</dbReference>
<evidence type="ECO:0000256" key="8">
    <source>
        <dbReference type="ARBA" id="ARBA00022741"/>
    </source>
</evidence>
<evidence type="ECO:0000256" key="7">
    <source>
        <dbReference type="ARBA" id="ARBA00022679"/>
    </source>
</evidence>
<accession>A0AAW0MYC5</accession>
<dbReference type="EC" id="2.7.11.1" evidence="3"/>
<dbReference type="FunFam" id="1.10.510.10:FF:000293">
    <property type="entry name" value="SRSF protein kinase 1"/>
    <property type="match status" value="1"/>
</dbReference>
<feature type="region of interest" description="Disordered" evidence="16">
    <location>
        <begin position="502"/>
        <end position="614"/>
    </location>
</feature>
<evidence type="ECO:0000256" key="14">
    <source>
        <dbReference type="ARBA" id="ARBA00048679"/>
    </source>
</evidence>
<dbReference type="GO" id="GO:0000245">
    <property type="term" value="P:spliceosomal complex assembly"/>
    <property type="evidence" value="ECO:0007669"/>
    <property type="project" value="TreeGrafter"/>
</dbReference>
<feature type="compositionally biased region" description="Basic residues" evidence="16">
    <location>
        <begin position="16"/>
        <end position="29"/>
    </location>
</feature>
<sequence>MLIAVGAGPGNPAGPTKKHRKRGKKHKKNKADDARSDEICQLTNISNDNQYENDNNTPQITQESTSPAIEVPSSNDDQTTYNHEIQSLSHHKEEQSTFNHEKICQTTTQEPKNNNRTDSLCSETETPTLSTENGIEHEAILFPISPEPAKHHSKSPPCKSPSRSPSPTHELCPSPDNDSTLNLSSSPHRNEEDEIPSLCYVRSDSPIDFEAEALKFAANYGTKTVPTPPLSPAHDHFLLSSVTFTSTVSSHLYSPLCSSTTSFLRPFDSLPPSLGLPPMMSLAPPPPLLATPPPAPSPPPLEFTPPPTQLLGSDDEEQEDPSDYCKGGYYPVKIGDLFNGRYHVVRKLGWGHFSTVWLCWDLQRKRFVALKVVKSAPHYTETAIDEIKLLRCVRDSDPSDPHRETIVQLIDDFKISGVNGVHVCMVMEVLGHQLLKWIIKSNYMGLPLVCVKSIIKQVLQGLDYLHSKCKIIHTDIKPENILLQADEVYIRRLAAEATVWQRAGAPPPSGSSVSTAPRDFQTGKLSKNKRKKLKRKAKRQQKLLEERLVDIQKMEEEDGLNPPDETDNNGSHMVNGNTTTSSNHKSSPESSSSWLDDKCNGHAPGRFSSPASGLSGFSSSVMSATSESISTQSGYSSGRDVFTASDFVLSPLDPQNADKIKVKIADLGNACWVHKHFTEDIQTRQYRAVEVLIGAEYGPPADIWSTACMAFELATGDYLFEPHSGEDYTRDEDHIAHIIELLGPLPLPFALSGRYSREYFNRKGELRHISSLKPWGLFEVLLEKYEWPLDQAAQFSDFLLTMLDLEPERRATAKVCLQHAWLQD</sequence>
<feature type="compositionally biased region" description="Low complexity" evidence="16">
    <location>
        <begin position="155"/>
        <end position="167"/>
    </location>
</feature>
<evidence type="ECO:0000256" key="15">
    <source>
        <dbReference type="PROSITE-ProRule" id="PRU10141"/>
    </source>
</evidence>
<feature type="compositionally biased region" description="Basic and acidic residues" evidence="16">
    <location>
        <begin position="542"/>
        <end position="554"/>
    </location>
</feature>
<dbReference type="InterPro" id="IPR011009">
    <property type="entry name" value="Kinase-like_dom_sf"/>
</dbReference>
<evidence type="ECO:0000256" key="5">
    <source>
        <dbReference type="ARBA" id="ARBA00022527"/>
    </source>
</evidence>
<feature type="compositionally biased region" description="Basic and acidic residues" evidence="16">
    <location>
        <begin position="90"/>
        <end position="103"/>
    </location>
</feature>
<organism evidence="18 19">
    <name type="scientific">Mugilogobius chulae</name>
    <name type="common">yellowstripe goby</name>
    <dbReference type="NCBI Taxonomy" id="88201"/>
    <lineage>
        <taxon>Eukaryota</taxon>
        <taxon>Metazoa</taxon>
        <taxon>Chordata</taxon>
        <taxon>Craniata</taxon>
        <taxon>Vertebrata</taxon>
        <taxon>Euteleostomi</taxon>
        <taxon>Actinopterygii</taxon>
        <taxon>Neopterygii</taxon>
        <taxon>Teleostei</taxon>
        <taxon>Neoteleostei</taxon>
        <taxon>Acanthomorphata</taxon>
        <taxon>Gobiaria</taxon>
        <taxon>Gobiiformes</taxon>
        <taxon>Gobioidei</taxon>
        <taxon>Gobiidae</taxon>
        <taxon>Gobionellinae</taxon>
        <taxon>Mugilogobius</taxon>
    </lineage>
</organism>
<feature type="compositionally biased region" description="Polar residues" evidence="16">
    <location>
        <begin position="176"/>
        <end position="187"/>
    </location>
</feature>
<protein>
    <recommendedName>
        <fullName evidence="3">non-specific serine/threonine protein kinase</fullName>
        <ecNumber evidence="3">2.7.11.1</ecNumber>
    </recommendedName>
</protein>
<dbReference type="GO" id="GO:0004674">
    <property type="term" value="F:protein serine/threonine kinase activity"/>
    <property type="evidence" value="ECO:0007669"/>
    <property type="project" value="UniProtKB-KW"/>
</dbReference>
<evidence type="ECO:0000256" key="6">
    <source>
        <dbReference type="ARBA" id="ARBA00022553"/>
    </source>
</evidence>
<dbReference type="PROSITE" id="PS00108">
    <property type="entry name" value="PROTEIN_KINASE_ST"/>
    <property type="match status" value="1"/>
</dbReference>
<dbReference type="Gene3D" id="3.30.200.20">
    <property type="entry name" value="Phosphorylase Kinase, domain 1"/>
    <property type="match status" value="1"/>
</dbReference>
<keyword evidence="9" id="KW-0418">Kinase</keyword>
<keyword evidence="12" id="KW-0539">Nucleus</keyword>
<evidence type="ECO:0000256" key="3">
    <source>
        <dbReference type="ARBA" id="ARBA00012513"/>
    </source>
</evidence>
<keyword evidence="19" id="KW-1185">Reference proteome</keyword>
<dbReference type="PROSITE" id="PS50011">
    <property type="entry name" value="PROTEIN_KINASE_DOM"/>
    <property type="match status" value="1"/>
</dbReference>
<feature type="compositionally biased region" description="Polar residues" evidence="16">
    <location>
        <begin position="104"/>
        <end position="133"/>
    </location>
</feature>
<dbReference type="AlphaFoldDB" id="A0AAW0MYC5"/>
<evidence type="ECO:0000256" key="2">
    <source>
        <dbReference type="ARBA" id="ARBA00004496"/>
    </source>
</evidence>
<dbReference type="GO" id="GO:0005524">
    <property type="term" value="F:ATP binding"/>
    <property type="evidence" value="ECO:0007669"/>
    <property type="project" value="UniProtKB-UniRule"/>
</dbReference>
<dbReference type="InterPro" id="IPR017441">
    <property type="entry name" value="Protein_kinase_ATP_BS"/>
</dbReference>
<keyword evidence="8 15" id="KW-0547">Nucleotide-binding</keyword>
<dbReference type="GO" id="GO:0005634">
    <property type="term" value="C:nucleus"/>
    <property type="evidence" value="ECO:0007669"/>
    <property type="project" value="UniProtKB-SubCell"/>
</dbReference>
<dbReference type="PANTHER" id="PTHR47634:SF20">
    <property type="entry name" value="SRSF PROTEIN KINASE 3"/>
    <property type="match status" value="1"/>
</dbReference>